<sequence length="101" mass="10888">MRKTPFAHASLAALYIASLVSGGYAVSTFAGDTETIVIPMTVLSLFVISAAVMGFLFVSEPLFIAIEGKRKEAVSFFLRTVGFFAIYVVIFGTFAISMSFL</sequence>
<feature type="transmembrane region" description="Helical" evidence="1">
    <location>
        <begin position="41"/>
        <end position="64"/>
    </location>
</feature>
<evidence type="ECO:0000313" key="3">
    <source>
        <dbReference type="Proteomes" id="UP000228700"/>
    </source>
</evidence>
<accession>A0A2M8LBR7</accession>
<evidence type="ECO:0000256" key="1">
    <source>
        <dbReference type="SAM" id="Phobius"/>
    </source>
</evidence>
<gene>
    <name evidence="2" type="ORF">COV01_02950</name>
</gene>
<dbReference type="AlphaFoldDB" id="A0A2M8LBR7"/>
<organism evidence="2 3">
    <name type="scientific">Candidatus Taylorbacteria bacterium CG10_big_fil_rev_8_21_14_0_10_41_48</name>
    <dbReference type="NCBI Taxonomy" id="1975024"/>
    <lineage>
        <taxon>Bacteria</taxon>
        <taxon>Candidatus Tayloriibacteriota</taxon>
    </lineage>
</organism>
<reference evidence="3" key="1">
    <citation type="submission" date="2017-09" db="EMBL/GenBank/DDBJ databases">
        <title>Depth-based differentiation of microbial function through sediment-hosted aquifers and enrichment of novel symbionts in the deep terrestrial subsurface.</title>
        <authorList>
            <person name="Probst A.J."/>
            <person name="Ladd B."/>
            <person name="Jarett J.K."/>
            <person name="Geller-Mcgrath D.E."/>
            <person name="Sieber C.M.K."/>
            <person name="Emerson J.B."/>
            <person name="Anantharaman K."/>
            <person name="Thomas B.C."/>
            <person name="Malmstrom R."/>
            <person name="Stieglmeier M."/>
            <person name="Klingl A."/>
            <person name="Woyke T."/>
            <person name="Ryan C.M."/>
            <person name="Banfield J.F."/>
        </authorList>
    </citation>
    <scope>NUCLEOTIDE SEQUENCE [LARGE SCALE GENOMIC DNA]</scope>
</reference>
<keyword evidence="1" id="KW-0472">Membrane</keyword>
<dbReference type="EMBL" id="PFEQ01000013">
    <property type="protein sequence ID" value="PJE74035.1"/>
    <property type="molecule type" value="Genomic_DNA"/>
</dbReference>
<protein>
    <submittedName>
        <fullName evidence="2">Uncharacterized protein</fullName>
    </submittedName>
</protein>
<name>A0A2M8LBR7_9BACT</name>
<evidence type="ECO:0000313" key="2">
    <source>
        <dbReference type="EMBL" id="PJE74035.1"/>
    </source>
</evidence>
<feature type="transmembrane region" description="Helical" evidence="1">
    <location>
        <begin position="76"/>
        <end position="100"/>
    </location>
</feature>
<dbReference type="Proteomes" id="UP000228700">
    <property type="component" value="Unassembled WGS sequence"/>
</dbReference>
<comment type="caution">
    <text evidence="2">The sequence shown here is derived from an EMBL/GenBank/DDBJ whole genome shotgun (WGS) entry which is preliminary data.</text>
</comment>
<proteinExistence type="predicted"/>
<keyword evidence="1" id="KW-0812">Transmembrane</keyword>
<keyword evidence="1" id="KW-1133">Transmembrane helix</keyword>